<dbReference type="InterPro" id="IPR003593">
    <property type="entry name" value="AAA+_ATPase"/>
</dbReference>
<dbReference type="PANTHER" id="PTHR43875:SF15">
    <property type="entry name" value="TREHALOSE IMPORT ATP-BINDING PROTEIN SUGC"/>
    <property type="match status" value="1"/>
</dbReference>
<keyword evidence="5" id="KW-1278">Translocase</keyword>
<sequence length="358" mass="39171">MASLSLKNLSLTYPNGARALDGIDLEIEDGEFLAVLGPSGCGKSSLLRLVAGLEVPTSGYIDMDGRDITPLEPKERDVAMVFQGLALYPHMTVRENMAFGLMARRTPPEETAQRVNEAAATLGLTPHLRKRPRELSGGERQRVALGRALVRRPRLYLFDEPLSSLDAQLRQELREELARLHSLTRTTSIYVTHDQKEALSLGHRVAVLDRGRVRQIGTPEAIYREPRDLFVARFVGDPAINLIEGEVATDNGRAAFRSTGFHFPLSSTAGQFGRVVLGVRPEAAAIGDASASNARATVERVERLGGDTLIHLRSEAGRHVLRAEPREALPSPGDVVGLSVDPKRALFFDAEGLRIHLD</sequence>
<evidence type="ECO:0000256" key="3">
    <source>
        <dbReference type="ARBA" id="ARBA00022741"/>
    </source>
</evidence>
<evidence type="ECO:0000256" key="1">
    <source>
        <dbReference type="ARBA" id="ARBA00022448"/>
    </source>
</evidence>
<dbReference type="Gene3D" id="2.40.50.100">
    <property type="match status" value="1"/>
</dbReference>
<dbReference type="Proteomes" id="UP000316292">
    <property type="component" value="Unassembled WGS sequence"/>
</dbReference>
<dbReference type="GO" id="GO:0055052">
    <property type="term" value="C:ATP-binding cassette (ABC) transporter complex, substrate-binding subunit-containing"/>
    <property type="evidence" value="ECO:0007669"/>
    <property type="project" value="TreeGrafter"/>
</dbReference>
<dbReference type="SMART" id="SM00382">
    <property type="entry name" value="AAA"/>
    <property type="match status" value="1"/>
</dbReference>
<dbReference type="InterPro" id="IPR013611">
    <property type="entry name" value="Transp-assoc_OB_typ2"/>
</dbReference>
<keyword evidence="1" id="KW-0813">Transport</keyword>
<comment type="caution">
    <text evidence="8">The sequence shown here is derived from an EMBL/GenBank/DDBJ whole genome shotgun (WGS) entry which is preliminary data.</text>
</comment>
<accession>A0A538SAX6</accession>
<dbReference type="Pfam" id="PF08402">
    <property type="entry name" value="TOBE_2"/>
    <property type="match status" value="1"/>
</dbReference>
<organism evidence="8 10">
    <name type="scientific">Eiseniibacteriota bacterium</name>
    <dbReference type="NCBI Taxonomy" id="2212470"/>
    <lineage>
        <taxon>Bacteria</taxon>
        <taxon>Candidatus Eiseniibacteriota</taxon>
    </lineage>
</organism>
<evidence type="ECO:0000256" key="2">
    <source>
        <dbReference type="ARBA" id="ARBA00022475"/>
    </source>
</evidence>
<dbReference type="SUPFAM" id="SSF52540">
    <property type="entry name" value="P-loop containing nucleoside triphosphate hydrolases"/>
    <property type="match status" value="1"/>
</dbReference>
<dbReference type="Pfam" id="PF00005">
    <property type="entry name" value="ABC_tran"/>
    <property type="match status" value="1"/>
</dbReference>
<evidence type="ECO:0000313" key="10">
    <source>
        <dbReference type="Proteomes" id="UP000316292"/>
    </source>
</evidence>
<dbReference type="EMBL" id="VBOR01000073">
    <property type="protein sequence ID" value="TMQ48507.1"/>
    <property type="molecule type" value="Genomic_DNA"/>
</dbReference>
<evidence type="ECO:0000313" key="8">
    <source>
        <dbReference type="EMBL" id="TMQ48507.1"/>
    </source>
</evidence>
<dbReference type="EMBL" id="VBOV01000168">
    <property type="protein sequence ID" value="TMQ57458.1"/>
    <property type="molecule type" value="Genomic_DNA"/>
</dbReference>
<dbReference type="AlphaFoldDB" id="A0A538SAX6"/>
<dbReference type="PANTHER" id="PTHR43875">
    <property type="entry name" value="MALTODEXTRIN IMPORT ATP-BINDING PROTEIN MSMX"/>
    <property type="match status" value="1"/>
</dbReference>
<keyword evidence="2" id="KW-1003">Cell membrane</keyword>
<dbReference type="PROSITE" id="PS00211">
    <property type="entry name" value="ABC_TRANSPORTER_1"/>
    <property type="match status" value="1"/>
</dbReference>
<keyword evidence="3" id="KW-0547">Nucleotide-binding</keyword>
<dbReference type="SUPFAM" id="SSF50331">
    <property type="entry name" value="MOP-like"/>
    <property type="match status" value="1"/>
</dbReference>
<dbReference type="InterPro" id="IPR003439">
    <property type="entry name" value="ABC_transporter-like_ATP-bd"/>
</dbReference>
<dbReference type="GO" id="GO:0005524">
    <property type="term" value="F:ATP binding"/>
    <property type="evidence" value="ECO:0007669"/>
    <property type="project" value="UniProtKB-KW"/>
</dbReference>
<dbReference type="PROSITE" id="PS50893">
    <property type="entry name" value="ABC_TRANSPORTER_2"/>
    <property type="match status" value="1"/>
</dbReference>
<feature type="domain" description="ABC transporter" evidence="7">
    <location>
        <begin position="4"/>
        <end position="235"/>
    </location>
</feature>
<name>A0A538SAX6_UNCEI</name>
<evidence type="ECO:0000256" key="5">
    <source>
        <dbReference type="ARBA" id="ARBA00022967"/>
    </source>
</evidence>
<evidence type="ECO:0000259" key="7">
    <source>
        <dbReference type="PROSITE" id="PS50893"/>
    </source>
</evidence>
<dbReference type="InterPro" id="IPR012340">
    <property type="entry name" value="NA-bd_OB-fold"/>
</dbReference>
<dbReference type="InterPro" id="IPR047641">
    <property type="entry name" value="ABC_transpr_MalK/UgpC-like"/>
</dbReference>
<dbReference type="Proteomes" id="UP000320913">
    <property type="component" value="Unassembled WGS sequence"/>
</dbReference>
<keyword evidence="6" id="KW-0472">Membrane</keyword>
<evidence type="ECO:0000313" key="11">
    <source>
        <dbReference type="Proteomes" id="UP000320913"/>
    </source>
</evidence>
<evidence type="ECO:0000256" key="4">
    <source>
        <dbReference type="ARBA" id="ARBA00022840"/>
    </source>
</evidence>
<keyword evidence="4 8" id="KW-0067">ATP-binding</keyword>
<reference evidence="10 11" key="1">
    <citation type="journal article" date="2019" name="Nat. Microbiol.">
        <title>Mediterranean grassland soil C-N compound turnover is dependent on rainfall and depth, and is mediated by genomically divergent microorganisms.</title>
        <authorList>
            <person name="Diamond S."/>
            <person name="Andeer P.F."/>
            <person name="Li Z."/>
            <person name="Crits-Christoph A."/>
            <person name="Burstein D."/>
            <person name="Anantharaman K."/>
            <person name="Lane K.R."/>
            <person name="Thomas B.C."/>
            <person name="Pan C."/>
            <person name="Northen T.R."/>
            <person name="Banfield J.F."/>
        </authorList>
    </citation>
    <scope>NUCLEOTIDE SEQUENCE [LARGE SCALE GENOMIC DNA]</scope>
    <source>
        <strain evidence="8">WS_1</strain>
        <strain evidence="9">WS_5</strain>
    </source>
</reference>
<dbReference type="Gene3D" id="3.40.50.300">
    <property type="entry name" value="P-loop containing nucleotide triphosphate hydrolases"/>
    <property type="match status" value="1"/>
</dbReference>
<protein>
    <submittedName>
        <fullName evidence="8">ABC transporter ATP-binding protein</fullName>
    </submittedName>
</protein>
<dbReference type="FunFam" id="3.40.50.300:FF:000042">
    <property type="entry name" value="Maltose/maltodextrin ABC transporter, ATP-binding protein"/>
    <property type="match status" value="1"/>
</dbReference>
<dbReference type="InterPro" id="IPR027417">
    <property type="entry name" value="P-loop_NTPase"/>
</dbReference>
<proteinExistence type="predicted"/>
<dbReference type="InterPro" id="IPR017871">
    <property type="entry name" value="ABC_transporter-like_CS"/>
</dbReference>
<gene>
    <name evidence="8" type="ORF">E6K71_07035</name>
    <name evidence="9" type="ORF">E6K75_06940</name>
</gene>
<evidence type="ECO:0000256" key="6">
    <source>
        <dbReference type="ARBA" id="ARBA00023136"/>
    </source>
</evidence>
<evidence type="ECO:0000313" key="9">
    <source>
        <dbReference type="EMBL" id="TMQ57458.1"/>
    </source>
</evidence>
<dbReference type="Gene3D" id="2.40.50.140">
    <property type="entry name" value="Nucleic acid-binding proteins"/>
    <property type="match status" value="1"/>
</dbReference>
<dbReference type="GO" id="GO:0016887">
    <property type="term" value="F:ATP hydrolysis activity"/>
    <property type="evidence" value="ECO:0007669"/>
    <property type="project" value="InterPro"/>
</dbReference>
<dbReference type="GO" id="GO:0140359">
    <property type="term" value="F:ABC-type transporter activity"/>
    <property type="evidence" value="ECO:0007669"/>
    <property type="project" value="UniProtKB-ARBA"/>
</dbReference>
<dbReference type="InterPro" id="IPR008995">
    <property type="entry name" value="Mo/tungstate-bd_C_term_dom"/>
</dbReference>